<dbReference type="KEGG" id="xap:XA3_17600"/>
<dbReference type="AlphaFoldDB" id="A0AAU9D669"/>
<proteinExistence type="predicted"/>
<organism evidence="1 2">
    <name type="scientific">Xylocopilactobacillus apicola</name>
    <dbReference type="NCBI Taxonomy" id="2932184"/>
    <lineage>
        <taxon>Bacteria</taxon>
        <taxon>Bacillati</taxon>
        <taxon>Bacillota</taxon>
        <taxon>Bacilli</taxon>
        <taxon>Lactobacillales</taxon>
        <taxon>Lactobacillaceae</taxon>
        <taxon>Xylocopilactobacillus</taxon>
    </lineage>
</organism>
<protein>
    <submittedName>
        <fullName evidence="1">Uncharacterized protein</fullName>
    </submittedName>
</protein>
<dbReference type="Proteomes" id="UP001321861">
    <property type="component" value="Chromosome"/>
</dbReference>
<keyword evidence="2" id="KW-1185">Reference proteome</keyword>
<accession>A0AAU9D669</accession>
<dbReference type="RefSeq" id="WP_317635122.1">
    <property type="nucleotide sequence ID" value="NZ_AP026802.1"/>
</dbReference>
<sequence length="152" mass="17680">MVETWDQAAARGLKELAVLEAKEKIHDELPKIQDLKLPILSLSEQLEVSKKIIEHYQKQNYRVNLKLYTPAARFKYLNLFGASELSQPVYDETGNFVLPASNSAQILVIQNLIYYQKVESRQETKIAFQLTWDQELAINNPVKLHQNYFQED</sequence>
<reference evidence="1 2" key="1">
    <citation type="journal article" date="2023" name="Microbiol. Spectr.">
        <title>Symbiosis of Carpenter Bees with Uncharacterized Lactic Acid Bacteria Showing NAD Auxotrophy.</title>
        <authorList>
            <person name="Kawasaki S."/>
            <person name="Ozawa K."/>
            <person name="Mori T."/>
            <person name="Yamamoto A."/>
            <person name="Ito M."/>
            <person name="Ohkuma M."/>
            <person name="Sakamoto M."/>
            <person name="Matsutani M."/>
        </authorList>
    </citation>
    <scope>NUCLEOTIDE SEQUENCE [LARGE SCALE GENOMIC DNA]</scope>
    <source>
        <strain evidence="1 2">XA3</strain>
    </source>
</reference>
<evidence type="ECO:0000313" key="2">
    <source>
        <dbReference type="Proteomes" id="UP001321861"/>
    </source>
</evidence>
<dbReference type="EMBL" id="AP026802">
    <property type="protein sequence ID" value="BDR59319.1"/>
    <property type="molecule type" value="Genomic_DNA"/>
</dbReference>
<evidence type="ECO:0000313" key="1">
    <source>
        <dbReference type="EMBL" id="BDR59319.1"/>
    </source>
</evidence>
<name>A0AAU9D669_9LACO</name>
<gene>
    <name evidence="1" type="ORF">XA3_17600</name>
</gene>